<reference evidence="11" key="1">
    <citation type="submission" date="2020-07" db="EMBL/GenBank/DDBJ databases">
        <authorList>
            <person name="Nazaruddin N."/>
        </authorList>
    </citation>
    <scope>NUCLEOTIDE SEQUENCE</scope>
</reference>
<evidence type="ECO:0008006" key="13">
    <source>
        <dbReference type="Google" id="ProtNLM"/>
    </source>
</evidence>
<organism evidence="11 12">
    <name type="scientific">Heterotrigona itama</name>
    <dbReference type="NCBI Taxonomy" id="395501"/>
    <lineage>
        <taxon>Eukaryota</taxon>
        <taxon>Metazoa</taxon>
        <taxon>Ecdysozoa</taxon>
        <taxon>Arthropoda</taxon>
        <taxon>Hexapoda</taxon>
        <taxon>Insecta</taxon>
        <taxon>Pterygota</taxon>
        <taxon>Neoptera</taxon>
        <taxon>Endopterygota</taxon>
        <taxon>Hymenoptera</taxon>
        <taxon>Apocrita</taxon>
        <taxon>Aculeata</taxon>
        <taxon>Apoidea</taxon>
        <taxon>Anthophila</taxon>
        <taxon>Apidae</taxon>
        <taxon>Heterotrigona</taxon>
    </lineage>
</organism>
<sequence length="262" mass="30379">TFYEILRTIFEDWNIGSTTVQNKRIMLDKAILSSRISNFLIGLALALFDEEQISSDSKQRKFLIRMEFPFAATISPHYEIILAIQFIFEFLIVYGAATSIALIAALILHVGSQIDLFCCKLAEISNNYKNEKSQKQIINDMVRRHQRITQLSKNIEKTFTYISLCQFVLNMLSLHTDQAIVLIMKCFPYYIAINCEAFILCYTGEYLTSKSENITKSVYNFLWYELKPQNARIMLLIILRSQRQLELTAGKFVRLSLEAFTN</sequence>
<gene>
    <name evidence="11" type="ORF">MHI_LOCUS615172</name>
</gene>
<dbReference type="Pfam" id="PF02949">
    <property type="entry name" value="7tm_6"/>
    <property type="match status" value="1"/>
</dbReference>
<evidence type="ECO:0000313" key="11">
    <source>
        <dbReference type="EMBL" id="CAD1476049.1"/>
    </source>
</evidence>
<proteinExistence type="predicted"/>
<evidence type="ECO:0000256" key="10">
    <source>
        <dbReference type="SAM" id="Phobius"/>
    </source>
</evidence>
<evidence type="ECO:0000256" key="2">
    <source>
        <dbReference type="ARBA" id="ARBA00022475"/>
    </source>
</evidence>
<dbReference type="PANTHER" id="PTHR21137:SF35">
    <property type="entry name" value="ODORANT RECEPTOR 19A-RELATED"/>
    <property type="match status" value="1"/>
</dbReference>
<dbReference type="GO" id="GO:0005886">
    <property type="term" value="C:plasma membrane"/>
    <property type="evidence" value="ECO:0007669"/>
    <property type="project" value="UniProtKB-SubCell"/>
</dbReference>
<evidence type="ECO:0000256" key="8">
    <source>
        <dbReference type="ARBA" id="ARBA00023170"/>
    </source>
</evidence>
<keyword evidence="9" id="KW-0807">Transducer</keyword>
<keyword evidence="5" id="KW-0552">Olfaction</keyword>
<keyword evidence="2" id="KW-1003">Cell membrane</keyword>
<feature type="non-terminal residue" evidence="11">
    <location>
        <position position="262"/>
    </location>
</feature>
<protein>
    <recommendedName>
        <fullName evidence="13">Odorant receptor</fullName>
    </recommendedName>
</protein>
<dbReference type="OrthoDB" id="6765072at2759"/>
<comment type="caution">
    <text evidence="11">The sequence shown here is derived from an EMBL/GenBank/DDBJ whole genome shotgun (WGS) entry which is preliminary data.</text>
</comment>
<keyword evidence="4 10" id="KW-0812">Transmembrane</keyword>
<comment type="subcellular location">
    <subcellularLocation>
        <location evidence="1">Cell membrane</location>
        <topology evidence="1">Multi-pass membrane protein</topology>
    </subcellularLocation>
</comment>
<evidence type="ECO:0000256" key="1">
    <source>
        <dbReference type="ARBA" id="ARBA00004651"/>
    </source>
</evidence>
<feature type="non-terminal residue" evidence="11">
    <location>
        <position position="1"/>
    </location>
</feature>
<dbReference type="GO" id="GO:0005549">
    <property type="term" value="F:odorant binding"/>
    <property type="evidence" value="ECO:0007669"/>
    <property type="project" value="InterPro"/>
</dbReference>
<evidence type="ECO:0000256" key="7">
    <source>
        <dbReference type="ARBA" id="ARBA00023136"/>
    </source>
</evidence>
<dbReference type="AlphaFoldDB" id="A0A6V7HAY6"/>
<evidence type="ECO:0000256" key="5">
    <source>
        <dbReference type="ARBA" id="ARBA00022725"/>
    </source>
</evidence>
<accession>A0A6V7HAY6</accession>
<keyword evidence="3" id="KW-0716">Sensory transduction</keyword>
<dbReference type="GO" id="GO:0007165">
    <property type="term" value="P:signal transduction"/>
    <property type="evidence" value="ECO:0007669"/>
    <property type="project" value="UniProtKB-KW"/>
</dbReference>
<dbReference type="Proteomes" id="UP000752696">
    <property type="component" value="Unassembled WGS sequence"/>
</dbReference>
<keyword evidence="12" id="KW-1185">Reference proteome</keyword>
<evidence type="ECO:0000256" key="3">
    <source>
        <dbReference type="ARBA" id="ARBA00022606"/>
    </source>
</evidence>
<keyword evidence="6 10" id="KW-1133">Transmembrane helix</keyword>
<feature type="transmembrane region" description="Helical" evidence="10">
    <location>
        <begin position="94"/>
        <end position="111"/>
    </location>
</feature>
<evidence type="ECO:0000256" key="6">
    <source>
        <dbReference type="ARBA" id="ARBA00022989"/>
    </source>
</evidence>
<evidence type="ECO:0000256" key="9">
    <source>
        <dbReference type="ARBA" id="ARBA00023224"/>
    </source>
</evidence>
<evidence type="ECO:0000256" key="4">
    <source>
        <dbReference type="ARBA" id="ARBA00022692"/>
    </source>
</evidence>
<dbReference type="InterPro" id="IPR004117">
    <property type="entry name" value="7tm6_olfct_rcpt"/>
</dbReference>
<dbReference type="GO" id="GO:0004984">
    <property type="term" value="F:olfactory receptor activity"/>
    <property type="evidence" value="ECO:0007669"/>
    <property type="project" value="InterPro"/>
</dbReference>
<keyword evidence="7 10" id="KW-0472">Membrane</keyword>
<dbReference type="PANTHER" id="PTHR21137">
    <property type="entry name" value="ODORANT RECEPTOR"/>
    <property type="match status" value="1"/>
</dbReference>
<dbReference type="EMBL" id="CAJDYZ010008990">
    <property type="protein sequence ID" value="CAD1476049.1"/>
    <property type="molecule type" value="Genomic_DNA"/>
</dbReference>
<keyword evidence="8" id="KW-0675">Receptor</keyword>
<name>A0A6V7HAY6_9HYME</name>
<evidence type="ECO:0000313" key="12">
    <source>
        <dbReference type="Proteomes" id="UP000752696"/>
    </source>
</evidence>